<dbReference type="SUPFAM" id="SSF53474">
    <property type="entry name" value="alpha/beta-Hydrolases"/>
    <property type="match status" value="1"/>
</dbReference>
<comment type="caution">
    <text evidence="2">The sequence shown here is derived from an EMBL/GenBank/DDBJ whole genome shotgun (WGS) entry which is preliminary data.</text>
</comment>
<dbReference type="Proteomes" id="UP000313231">
    <property type="component" value="Unassembled WGS sequence"/>
</dbReference>
<evidence type="ECO:0000313" key="3">
    <source>
        <dbReference type="Proteomes" id="UP000313231"/>
    </source>
</evidence>
<reference evidence="2 3" key="1">
    <citation type="journal article" date="2016" name="Int. J. Syst. Evol. Microbiol.">
        <title>Nocardioides albidus sp. nov., an actinobacterium isolated from garden soil.</title>
        <authorList>
            <person name="Singh H."/>
            <person name="Du J."/>
            <person name="Trinh H."/>
            <person name="Won K."/>
            <person name="Yang J.E."/>
            <person name="Yin C."/>
            <person name="Kook M."/>
            <person name="Yi T.H."/>
        </authorList>
    </citation>
    <scope>NUCLEOTIDE SEQUENCE [LARGE SCALE GENOMIC DNA]</scope>
    <source>
        <strain evidence="2 3">CCTCC AB 2015297</strain>
    </source>
</reference>
<dbReference type="PANTHER" id="PTHR43798">
    <property type="entry name" value="MONOACYLGLYCEROL LIPASE"/>
    <property type="match status" value="1"/>
</dbReference>
<proteinExistence type="predicted"/>
<feature type="domain" description="AB hydrolase-1" evidence="1">
    <location>
        <begin position="38"/>
        <end position="264"/>
    </location>
</feature>
<accession>A0A5C4VPM1</accession>
<dbReference type="Gene3D" id="3.40.50.1820">
    <property type="entry name" value="alpha/beta hydrolase"/>
    <property type="match status" value="1"/>
</dbReference>
<gene>
    <name evidence="2" type="ORF">FHP29_16605</name>
</gene>
<dbReference type="InterPro" id="IPR029058">
    <property type="entry name" value="AB_hydrolase_fold"/>
</dbReference>
<evidence type="ECO:0000259" key="1">
    <source>
        <dbReference type="Pfam" id="PF12697"/>
    </source>
</evidence>
<organism evidence="2 3">
    <name type="scientific">Nocardioides albidus</name>
    <dbReference type="NCBI Taxonomy" id="1517589"/>
    <lineage>
        <taxon>Bacteria</taxon>
        <taxon>Bacillati</taxon>
        <taxon>Actinomycetota</taxon>
        <taxon>Actinomycetes</taxon>
        <taxon>Propionibacteriales</taxon>
        <taxon>Nocardioidaceae</taxon>
        <taxon>Nocardioides</taxon>
    </lineage>
</organism>
<dbReference type="GO" id="GO:0016020">
    <property type="term" value="C:membrane"/>
    <property type="evidence" value="ECO:0007669"/>
    <property type="project" value="TreeGrafter"/>
</dbReference>
<dbReference type="PANTHER" id="PTHR43798:SF33">
    <property type="entry name" value="HYDROLASE, PUTATIVE (AFU_ORTHOLOGUE AFUA_2G14860)-RELATED"/>
    <property type="match status" value="1"/>
</dbReference>
<keyword evidence="3" id="KW-1185">Reference proteome</keyword>
<dbReference type="EMBL" id="VDMP01000026">
    <property type="protein sequence ID" value="TNM37446.1"/>
    <property type="molecule type" value="Genomic_DNA"/>
</dbReference>
<dbReference type="AlphaFoldDB" id="A0A5C4VPM1"/>
<evidence type="ECO:0000313" key="2">
    <source>
        <dbReference type="EMBL" id="TNM37446.1"/>
    </source>
</evidence>
<keyword evidence="2" id="KW-0378">Hydrolase</keyword>
<dbReference type="Pfam" id="PF12697">
    <property type="entry name" value="Abhydrolase_6"/>
    <property type="match status" value="1"/>
</dbReference>
<dbReference type="InterPro" id="IPR000073">
    <property type="entry name" value="AB_hydrolase_1"/>
</dbReference>
<dbReference type="GO" id="GO:0016787">
    <property type="term" value="F:hydrolase activity"/>
    <property type="evidence" value="ECO:0007669"/>
    <property type="project" value="UniProtKB-KW"/>
</dbReference>
<name>A0A5C4VPM1_9ACTN</name>
<protein>
    <submittedName>
        <fullName evidence="2">Alpha/beta hydrolase</fullName>
    </submittedName>
</protein>
<sequence>MTALRYSVPDLGRTDRKGPLVKDVELLAYDDAGAGPPLVLIHGLTFARQTWAPIVDALADRFRCLSIDLPGHGASTGSGAEPAVVVDRLRATLESAGVSRPVVIGHSAGALVAVGYAAQHAVAGVVDVDQPLLVGPFAALLQQREGALRGPDFATAFAPFEQSIGVHLLAEPERTRVAATRRVEQDLVLDHWALPLSTPPAEIQPLVDAMLDAIDAPFLYVSGEEVPPPVRDHLAAHLRRLELVALPGSGHLVHLAHPRRFAEAVADFATRRRRHA</sequence>
<dbReference type="InterPro" id="IPR050266">
    <property type="entry name" value="AB_hydrolase_sf"/>
</dbReference>